<organism evidence="1 2">
    <name type="scientific">Collimonas arenae</name>
    <dbReference type="NCBI Taxonomy" id="279058"/>
    <lineage>
        <taxon>Bacteria</taxon>
        <taxon>Pseudomonadati</taxon>
        <taxon>Pseudomonadota</taxon>
        <taxon>Betaproteobacteria</taxon>
        <taxon>Burkholderiales</taxon>
        <taxon>Oxalobacteraceae</taxon>
        <taxon>Collimonas</taxon>
    </lineage>
</organism>
<evidence type="ECO:0000313" key="1">
    <source>
        <dbReference type="EMBL" id="AMP11145.1"/>
    </source>
</evidence>
<evidence type="ECO:0000313" key="2">
    <source>
        <dbReference type="Proteomes" id="UP000071778"/>
    </source>
</evidence>
<dbReference type="AlphaFoldDB" id="A0A127PTT6"/>
<dbReference type="EMBL" id="CP013235">
    <property type="protein sequence ID" value="AMP11145.1"/>
    <property type="molecule type" value="Genomic_DNA"/>
</dbReference>
<gene>
    <name evidence="1" type="ORF">CAter282_3456</name>
</gene>
<dbReference type="Proteomes" id="UP000071778">
    <property type="component" value="Chromosome"/>
</dbReference>
<dbReference type="PATRIC" id="fig|279058.17.peg.3752"/>
<proteinExistence type="predicted"/>
<protein>
    <submittedName>
        <fullName evidence="1">Uncharacterized protein</fullName>
    </submittedName>
</protein>
<sequence length="68" mass="7387">MDIDKGELIAKIDFMPTDALSYMFLPNAEFDDMATVVLPVGSVVSLSAVLAKKDSDFVPVNQVVEIKP</sequence>
<accession>A0A127PTT6</accession>
<reference evidence="1 2" key="1">
    <citation type="submission" date="2015-11" db="EMBL/GenBank/DDBJ databases">
        <title>Exploring the genomic traits of fungus-feeding bacterial genus Collimonas.</title>
        <authorList>
            <person name="Song C."/>
            <person name="Schmidt R."/>
            <person name="de Jager V."/>
            <person name="Krzyzanowska D."/>
            <person name="Jongedijk E."/>
            <person name="Cankar K."/>
            <person name="Beekwilder J."/>
            <person name="van Veen A."/>
            <person name="de Boer W."/>
            <person name="van Veen J.A."/>
            <person name="Garbeva P."/>
        </authorList>
    </citation>
    <scope>NUCLEOTIDE SEQUENCE [LARGE SCALE GENOMIC DNA]</scope>
    <source>
        <strain evidence="1 2">Ter282</strain>
    </source>
</reference>
<name>A0A127PTT6_9BURK</name>
<keyword evidence="2" id="KW-1185">Reference proteome</keyword>